<keyword evidence="3" id="KW-0479">Metal-binding</keyword>
<sequence length="396" mass="43266">MSDNATGSLDGYDIFSEGYRNRPADYWGDLAQSRCPISRTEKWGGSWMLVRYQDVYDVIQNPDTYSSRAVEVAGEIPAPGRGLMMPPITSAVPEHADHRALIDPLLSPAAVKVMEPFIRETAAQLAADLAAKGGGDAAAEFARPLALSVLTRIMDLPRDMQGQFVDWATRILRLGPTDQALRRDTLLEVMAFLEEMIAARRGQGGSDAISVMADATIDGEPIDRKHMLGTLLELVIAGADTTWSTIGASLLHLASSPEDRARLVADPTLIKSAVEEFLRAFAPVTVARISTTDVEVHGRCIHANDRVIMPLAAANRDPEVFEDPDVVKIDRRRNRHMAFGTGTHRCAGAHLARAELNIAIEEWLKVIPEFELVGPDVEWAQGQVRGPESIVFKVSA</sequence>
<keyword evidence="3" id="KW-0503">Monooxygenase</keyword>
<dbReference type="GO" id="GO:0016705">
    <property type="term" value="F:oxidoreductase activity, acting on paired donors, with incorporation or reduction of molecular oxygen"/>
    <property type="evidence" value="ECO:0007669"/>
    <property type="project" value="InterPro"/>
</dbReference>
<dbReference type="InterPro" id="IPR002397">
    <property type="entry name" value="Cyt_P450_B"/>
</dbReference>
<accession>A0A964T0Z7</accession>
<keyword evidence="5" id="KW-1185">Reference proteome</keyword>
<evidence type="ECO:0000256" key="1">
    <source>
        <dbReference type="ARBA" id="ARBA00001971"/>
    </source>
</evidence>
<reference evidence="4" key="1">
    <citation type="submission" date="2019-03" db="EMBL/GenBank/DDBJ databases">
        <title>Afifella sp. nov., isolated from activated sludge.</title>
        <authorList>
            <person name="Li Q."/>
            <person name="Liu Y."/>
        </authorList>
    </citation>
    <scope>NUCLEOTIDE SEQUENCE</scope>
    <source>
        <strain evidence="4">L72</strain>
    </source>
</reference>
<proteinExistence type="inferred from homology"/>
<evidence type="ECO:0000256" key="2">
    <source>
        <dbReference type="ARBA" id="ARBA00010617"/>
    </source>
</evidence>
<dbReference type="SUPFAM" id="SSF48264">
    <property type="entry name" value="Cytochrome P450"/>
    <property type="match status" value="1"/>
</dbReference>
<comment type="caution">
    <text evidence="4">The sequence shown here is derived from an EMBL/GenBank/DDBJ whole genome shotgun (WGS) entry which is preliminary data.</text>
</comment>
<dbReference type="AlphaFoldDB" id="A0A964T0Z7"/>
<protein>
    <submittedName>
        <fullName evidence="4">Cytochrome P450</fullName>
    </submittedName>
</protein>
<dbReference type="PANTHER" id="PTHR46696">
    <property type="entry name" value="P450, PUTATIVE (EUROFUNG)-RELATED"/>
    <property type="match status" value="1"/>
</dbReference>
<dbReference type="GO" id="GO:0004497">
    <property type="term" value="F:monooxygenase activity"/>
    <property type="evidence" value="ECO:0007669"/>
    <property type="project" value="UniProtKB-KW"/>
</dbReference>
<comment type="cofactor">
    <cofactor evidence="1">
        <name>heme</name>
        <dbReference type="ChEBI" id="CHEBI:30413"/>
    </cofactor>
</comment>
<evidence type="ECO:0000313" key="5">
    <source>
        <dbReference type="Proteomes" id="UP000773614"/>
    </source>
</evidence>
<dbReference type="Gene3D" id="1.10.630.10">
    <property type="entry name" value="Cytochrome P450"/>
    <property type="match status" value="1"/>
</dbReference>
<dbReference type="EMBL" id="SPKJ01000003">
    <property type="protein sequence ID" value="MYZ46418.1"/>
    <property type="molecule type" value="Genomic_DNA"/>
</dbReference>
<name>A0A964T0Z7_9HYPH</name>
<evidence type="ECO:0000256" key="3">
    <source>
        <dbReference type="RuleBase" id="RU000461"/>
    </source>
</evidence>
<dbReference type="PROSITE" id="PS00086">
    <property type="entry name" value="CYTOCHROME_P450"/>
    <property type="match status" value="1"/>
</dbReference>
<dbReference type="PRINTS" id="PR00359">
    <property type="entry name" value="BP450"/>
</dbReference>
<dbReference type="PRINTS" id="PR00385">
    <property type="entry name" value="P450"/>
</dbReference>
<dbReference type="PANTHER" id="PTHR46696:SF6">
    <property type="entry name" value="P450, PUTATIVE (EUROFUNG)-RELATED"/>
    <property type="match status" value="1"/>
</dbReference>
<dbReference type="InterPro" id="IPR017972">
    <property type="entry name" value="Cyt_P450_CS"/>
</dbReference>
<dbReference type="OrthoDB" id="9801155at2"/>
<dbReference type="Pfam" id="PF00067">
    <property type="entry name" value="p450"/>
    <property type="match status" value="1"/>
</dbReference>
<dbReference type="RefSeq" id="WP_161138765.1">
    <property type="nucleotide sequence ID" value="NZ_SPKJ01000003.1"/>
</dbReference>
<dbReference type="GO" id="GO:0005506">
    <property type="term" value="F:iron ion binding"/>
    <property type="evidence" value="ECO:0007669"/>
    <property type="project" value="InterPro"/>
</dbReference>
<organism evidence="4 5">
    <name type="scientific">Propylenella binzhouense</name>
    <dbReference type="NCBI Taxonomy" id="2555902"/>
    <lineage>
        <taxon>Bacteria</taxon>
        <taxon>Pseudomonadati</taxon>
        <taxon>Pseudomonadota</taxon>
        <taxon>Alphaproteobacteria</taxon>
        <taxon>Hyphomicrobiales</taxon>
        <taxon>Propylenellaceae</taxon>
        <taxon>Propylenella</taxon>
    </lineage>
</organism>
<dbReference type="InterPro" id="IPR001128">
    <property type="entry name" value="Cyt_P450"/>
</dbReference>
<dbReference type="Proteomes" id="UP000773614">
    <property type="component" value="Unassembled WGS sequence"/>
</dbReference>
<gene>
    <name evidence="4" type="ORF">E4O86_01615</name>
</gene>
<keyword evidence="3" id="KW-0349">Heme</keyword>
<dbReference type="GO" id="GO:0020037">
    <property type="term" value="F:heme binding"/>
    <property type="evidence" value="ECO:0007669"/>
    <property type="project" value="InterPro"/>
</dbReference>
<keyword evidence="3" id="KW-0408">Iron</keyword>
<comment type="similarity">
    <text evidence="2 3">Belongs to the cytochrome P450 family.</text>
</comment>
<evidence type="ECO:0000313" key="4">
    <source>
        <dbReference type="EMBL" id="MYZ46418.1"/>
    </source>
</evidence>
<dbReference type="InterPro" id="IPR036396">
    <property type="entry name" value="Cyt_P450_sf"/>
</dbReference>
<keyword evidence="3" id="KW-0560">Oxidoreductase</keyword>